<comment type="caution">
    <text evidence="1">The sequence shown here is derived from an EMBL/GenBank/DDBJ whole genome shotgun (WGS) entry which is preliminary data.</text>
</comment>
<protein>
    <submittedName>
        <fullName evidence="1">Uncharacterized protein</fullName>
    </submittedName>
</protein>
<name>A0A0F9UPS8_9ZZZZ</name>
<evidence type="ECO:0000313" key="1">
    <source>
        <dbReference type="EMBL" id="KKN55613.1"/>
    </source>
</evidence>
<dbReference type="EMBL" id="LAZR01000878">
    <property type="protein sequence ID" value="KKN55613.1"/>
    <property type="molecule type" value="Genomic_DNA"/>
</dbReference>
<dbReference type="AlphaFoldDB" id="A0A0F9UPS8"/>
<gene>
    <name evidence="1" type="ORF">LCGC14_0580850</name>
</gene>
<sequence length="61" mass="7051">MEHTGLVRGHHTFDKECTVCRLQAENKKLREALEKIVSYRKWLKMSGGMDIHKIAEQALKG</sequence>
<reference evidence="1" key="1">
    <citation type="journal article" date="2015" name="Nature">
        <title>Complex archaea that bridge the gap between prokaryotes and eukaryotes.</title>
        <authorList>
            <person name="Spang A."/>
            <person name="Saw J.H."/>
            <person name="Jorgensen S.L."/>
            <person name="Zaremba-Niedzwiedzka K."/>
            <person name="Martijn J."/>
            <person name="Lind A.E."/>
            <person name="van Eijk R."/>
            <person name="Schleper C."/>
            <person name="Guy L."/>
            <person name="Ettema T.J."/>
        </authorList>
    </citation>
    <scope>NUCLEOTIDE SEQUENCE</scope>
</reference>
<organism evidence="1">
    <name type="scientific">marine sediment metagenome</name>
    <dbReference type="NCBI Taxonomy" id="412755"/>
    <lineage>
        <taxon>unclassified sequences</taxon>
        <taxon>metagenomes</taxon>
        <taxon>ecological metagenomes</taxon>
    </lineage>
</organism>
<accession>A0A0F9UPS8</accession>
<proteinExistence type="predicted"/>